<dbReference type="PANTHER" id="PTHR30040">
    <property type="entry name" value="THIAMINE BIOSYNTHESIS LIPOPROTEIN APBE"/>
    <property type="match status" value="1"/>
</dbReference>
<keyword evidence="7 11" id="KW-0274">FAD</keyword>
<evidence type="ECO:0000256" key="5">
    <source>
        <dbReference type="ARBA" id="ARBA00022679"/>
    </source>
</evidence>
<keyword evidence="14" id="KW-1185">Reference proteome</keyword>
<dbReference type="Pfam" id="PF02424">
    <property type="entry name" value="ApbE"/>
    <property type="match status" value="1"/>
</dbReference>
<evidence type="ECO:0000256" key="8">
    <source>
        <dbReference type="ARBA" id="ARBA00022842"/>
    </source>
</evidence>
<evidence type="ECO:0000313" key="14">
    <source>
        <dbReference type="Proteomes" id="UP000664044"/>
    </source>
</evidence>
<evidence type="ECO:0000256" key="7">
    <source>
        <dbReference type="ARBA" id="ARBA00022827"/>
    </source>
</evidence>
<name>A0ABS3G5W3_9FLAO</name>
<comment type="caution">
    <text evidence="13">The sequence shown here is derived from an EMBL/GenBank/DDBJ whole genome shotgun (WGS) entry which is preliminary data.</text>
</comment>
<dbReference type="Gene3D" id="3.10.520.10">
    <property type="entry name" value="ApbE-like domains"/>
    <property type="match status" value="1"/>
</dbReference>
<evidence type="ECO:0000256" key="11">
    <source>
        <dbReference type="PIRNR" id="PIRNR006268"/>
    </source>
</evidence>
<keyword evidence="4 11" id="KW-0285">Flavoprotein</keyword>
<comment type="subcellular location">
    <subcellularLocation>
        <location evidence="12">Cell inner membrane</location>
        <topology evidence="12">Lipid-anchor</topology>
        <orientation evidence="12">Periplasmic side</orientation>
    </subcellularLocation>
</comment>
<evidence type="ECO:0000313" key="13">
    <source>
        <dbReference type="EMBL" id="MBO0354444.1"/>
    </source>
</evidence>
<dbReference type="InterPro" id="IPR024932">
    <property type="entry name" value="ApbE"/>
</dbReference>
<evidence type="ECO:0000256" key="1">
    <source>
        <dbReference type="ARBA" id="ARBA00001946"/>
    </source>
</evidence>
<keyword evidence="12" id="KW-0449">Lipoprotein</keyword>
<dbReference type="EC" id="2.7.1.180" evidence="2 11"/>
<dbReference type="GO" id="GO:0016740">
    <property type="term" value="F:transferase activity"/>
    <property type="evidence" value="ECO:0007669"/>
    <property type="project" value="UniProtKB-KW"/>
</dbReference>
<dbReference type="SUPFAM" id="SSF143631">
    <property type="entry name" value="ApbE-like"/>
    <property type="match status" value="1"/>
</dbReference>
<keyword evidence="12" id="KW-0997">Cell inner membrane</keyword>
<evidence type="ECO:0000256" key="6">
    <source>
        <dbReference type="ARBA" id="ARBA00022723"/>
    </source>
</evidence>
<dbReference type="PROSITE" id="PS51257">
    <property type="entry name" value="PROKAR_LIPOPROTEIN"/>
    <property type="match status" value="1"/>
</dbReference>
<comment type="similarity">
    <text evidence="11 12">Belongs to the ApbE family.</text>
</comment>
<comment type="catalytic activity">
    <reaction evidence="10 11 12">
        <text>L-threonyl-[protein] + FAD = FMN-L-threonyl-[protein] + AMP + H(+)</text>
        <dbReference type="Rhea" id="RHEA:36847"/>
        <dbReference type="Rhea" id="RHEA-COMP:11060"/>
        <dbReference type="Rhea" id="RHEA-COMP:11061"/>
        <dbReference type="ChEBI" id="CHEBI:15378"/>
        <dbReference type="ChEBI" id="CHEBI:30013"/>
        <dbReference type="ChEBI" id="CHEBI:57692"/>
        <dbReference type="ChEBI" id="CHEBI:74257"/>
        <dbReference type="ChEBI" id="CHEBI:456215"/>
        <dbReference type="EC" id="2.7.1.180"/>
    </reaction>
</comment>
<evidence type="ECO:0000256" key="12">
    <source>
        <dbReference type="RuleBase" id="RU363002"/>
    </source>
</evidence>
<evidence type="ECO:0000256" key="2">
    <source>
        <dbReference type="ARBA" id="ARBA00011955"/>
    </source>
</evidence>
<dbReference type="PANTHER" id="PTHR30040:SF2">
    <property type="entry name" value="FAD:PROTEIN FMN TRANSFERASE"/>
    <property type="match status" value="1"/>
</dbReference>
<accession>A0ABS3G5W3</accession>
<keyword evidence="12" id="KW-0472">Membrane</keyword>
<keyword evidence="6 11" id="KW-0479">Metal-binding</keyword>
<keyword evidence="12" id="KW-1003">Cell membrane</keyword>
<evidence type="ECO:0000256" key="4">
    <source>
        <dbReference type="ARBA" id="ARBA00022630"/>
    </source>
</evidence>
<evidence type="ECO:0000256" key="10">
    <source>
        <dbReference type="ARBA" id="ARBA00048540"/>
    </source>
</evidence>
<dbReference type="PIRSF" id="PIRSF006268">
    <property type="entry name" value="ApbE"/>
    <property type="match status" value="1"/>
</dbReference>
<dbReference type="InterPro" id="IPR003374">
    <property type="entry name" value="ApbE-like_sf"/>
</dbReference>
<organism evidence="13 14">
    <name type="scientific">Flagellimonas aurea</name>
    <dbReference type="NCBI Taxonomy" id="2915619"/>
    <lineage>
        <taxon>Bacteria</taxon>
        <taxon>Pseudomonadati</taxon>
        <taxon>Bacteroidota</taxon>
        <taxon>Flavobacteriia</taxon>
        <taxon>Flavobacteriales</taxon>
        <taxon>Flavobacteriaceae</taxon>
        <taxon>Flagellimonas</taxon>
    </lineage>
</organism>
<keyword evidence="5 11" id="KW-0808">Transferase</keyword>
<gene>
    <name evidence="13" type="ORF">J0656_10495</name>
</gene>
<evidence type="ECO:0000256" key="3">
    <source>
        <dbReference type="ARBA" id="ARBA00016337"/>
    </source>
</evidence>
<proteinExistence type="inferred from homology"/>
<comment type="cofactor">
    <cofactor evidence="1 12">
        <name>Mg(2+)</name>
        <dbReference type="ChEBI" id="CHEBI:18420"/>
    </cofactor>
</comment>
<dbReference type="EMBL" id="JAFLNL010000005">
    <property type="protein sequence ID" value="MBO0354444.1"/>
    <property type="molecule type" value="Genomic_DNA"/>
</dbReference>
<dbReference type="RefSeq" id="WP_207033533.1">
    <property type="nucleotide sequence ID" value="NZ_JAFLNL010000005.1"/>
</dbReference>
<dbReference type="Proteomes" id="UP000664044">
    <property type="component" value="Unassembled WGS sequence"/>
</dbReference>
<protein>
    <recommendedName>
        <fullName evidence="3 11">FAD:protein FMN transferase</fullName>
        <ecNumber evidence="2 11">2.7.1.180</ecNumber>
    </recommendedName>
    <alternativeName>
        <fullName evidence="9 11">Flavin transferase</fullName>
    </alternativeName>
</protein>
<keyword evidence="8 11" id="KW-0460">Magnesium</keyword>
<comment type="function">
    <text evidence="12">Flavin transferase that catalyzes the transfer of the FMN moiety of FAD and its covalent binding to the hydroxyl group of a threonine residue in a target flavoprotein.</text>
</comment>
<sequence length="335" mass="36942">MRKIVLLLGFAVLFFGCTQKKGQIKNQAWGNALGTTYSIIYIADGELDYQQEIDSVFQVLNQSMSTYIPSSDISKINEGDSTVVVDDMFKEVFDVSSDVHKASNGYFDPTIGVLANAWGFGPGNQMELDSLRVDSLLGYVGWGKVKLNSDNTISKEHPSIRFDFNAVAKGYAIDRLGAMLDAKGIENYLVEVGGEVLAKGTNLDSGKQWTVGIDDPQVETGRELKQIVSLEDMAMASSGNYRKFRIDPETGEKYVHTINPKTGYTKNSNVLATSVVAKTCAVADAYATTFMAMDLEESKEVLANHDELEAYIIYLDENGETKEFFTPGFEKLVKK</sequence>
<reference evidence="13 14" key="1">
    <citation type="submission" date="2021-03" db="EMBL/GenBank/DDBJ databases">
        <title>Muricauda lutimaris sp. nov. and Muricauda ruestringensis sp. nov, two marine members of the Flavobacteriaceae isolated from deep sea sediments of Western Pacific.</title>
        <authorList>
            <person name="Zhao S."/>
            <person name="Liu R."/>
        </authorList>
    </citation>
    <scope>NUCLEOTIDE SEQUENCE [LARGE SCALE GENOMIC DNA]</scope>
    <source>
        <strain evidence="13 14">BC31-1-A7</strain>
    </source>
</reference>
<evidence type="ECO:0000256" key="9">
    <source>
        <dbReference type="ARBA" id="ARBA00031306"/>
    </source>
</evidence>